<gene>
    <name evidence="2" type="ORF">BJ963_001056</name>
</gene>
<comment type="caution">
    <text evidence="2">The sequence shown here is derived from an EMBL/GenBank/DDBJ whole genome shotgun (WGS) entry which is preliminary data.</text>
</comment>
<keyword evidence="2" id="KW-0808">Transferase</keyword>
<dbReference type="EMBL" id="JACCBJ010000001">
    <property type="protein sequence ID" value="NYD73537.1"/>
    <property type="molecule type" value="Genomic_DNA"/>
</dbReference>
<proteinExistence type="predicted"/>
<evidence type="ECO:0000259" key="1">
    <source>
        <dbReference type="PROSITE" id="PS51186"/>
    </source>
</evidence>
<dbReference type="Pfam" id="PF13302">
    <property type="entry name" value="Acetyltransf_3"/>
    <property type="match status" value="1"/>
</dbReference>
<sequence>MIALSHDPSGGRLLASLRALREPPVLRAPVVARELRTPRLLLRPYRLTDAADWMRIEADARIRCGLGWPLRTEREALRHLRDRTRHVSLSVPGDLLVLAVERDGHVIGDVSLHLRTTAAETRTAEIGWLQLTSACGHGYATEAARAMLGLAFRELRAAIVTAVIDRTNETSAALAARLGFIAAHETGRRVTVVLTAVSAGIPEVPTARLRQGT</sequence>
<protein>
    <submittedName>
        <fullName evidence="2">RimJ/RimL family protein N-acetyltransferase</fullName>
    </submittedName>
</protein>
<dbReference type="PANTHER" id="PTHR43792">
    <property type="entry name" value="GNAT FAMILY, PUTATIVE (AFU_ORTHOLOGUE AFUA_3G00765)-RELATED-RELATED"/>
    <property type="match status" value="1"/>
</dbReference>
<dbReference type="Gene3D" id="3.40.630.30">
    <property type="match status" value="1"/>
</dbReference>
<dbReference type="GO" id="GO:0016747">
    <property type="term" value="F:acyltransferase activity, transferring groups other than amino-acyl groups"/>
    <property type="evidence" value="ECO:0007669"/>
    <property type="project" value="InterPro"/>
</dbReference>
<feature type="domain" description="N-acetyltransferase" evidence="1">
    <location>
        <begin position="40"/>
        <end position="204"/>
    </location>
</feature>
<dbReference type="InterPro" id="IPR016181">
    <property type="entry name" value="Acyl_CoA_acyltransferase"/>
</dbReference>
<reference evidence="2 3" key="1">
    <citation type="submission" date="2020-07" db="EMBL/GenBank/DDBJ databases">
        <title>Sequencing the genomes of 1000 actinobacteria strains.</title>
        <authorList>
            <person name="Klenk H.-P."/>
        </authorList>
    </citation>
    <scope>NUCLEOTIDE SEQUENCE [LARGE SCALE GENOMIC DNA]</scope>
    <source>
        <strain evidence="2 3">DSM 23871</strain>
    </source>
</reference>
<evidence type="ECO:0000313" key="3">
    <source>
        <dbReference type="Proteomes" id="UP000589620"/>
    </source>
</evidence>
<keyword evidence="3" id="KW-1185">Reference proteome</keyword>
<dbReference type="Proteomes" id="UP000589620">
    <property type="component" value="Unassembled WGS sequence"/>
</dbReference>
<dbReference type="InterPro" id="IPR000182">
    <property type="entry name" value="GNAT_dom"/>
</dbReference>
<accession>A0A852SXC8</accession>
<organism evidence="2 3">
    <name type="scientific">Leifsonia soli</name>
    <dbReference type="NCBI Taxonomy" id="582665"/>
    <lineage>
        <taxon>Bacteria</taxon>
        <taxon>Bacillati</taxon>
        <taxon>Actinomycetota</taxon>
        <taxon>Actinomycetes</taxon>
        <taxon>Micrococcales</taxon>
        <taxon>Microbacteriaceae</taxon>
        <taxon>Leifsonia</taxon>
    </lineage>
</organism>
<dbReference type="RefSeq" id="WP_179455123.1">
    <property type="nucleotide sequence ID" value="NZ_BAAAPX010000001.1"/>
</dbReference>
<dbReference type="AlphaFoldDB" id="A0A852SXC8"/>
<name>A0A852SXC8_9MICO</name>
<dbReference type="PROSITE" id="PS51186">
    <property type="entry name" value="GNAT"/>
    <property type="match status" value="1"/>
</dbReference>
<dbReference type="PANTHER" id="PTHR43792:SF1">
    <property type="entry name" value="N-ACETYLTRANSFERASE DOMAIN-CONTAINING PROTEIN"/>
    <property type="match status" value="1"/>
</dbReference>
<dbReference type="InterPro" id="IPR051531">
    <property type="entry name" value="N-acetyltransferase"/>
</dbReference>
<evidence type="ECO:0000313" key="2">
    <source>
        <dbReference type="EMBL" id="NYD73537.1"/>
    </source>
</evidence>
<dbReference type="SUPFAM" id="SSF55729">
    <property type="entry name" value="Acyl-CoA N-acyltransferases (Nat)"/>
    <property type="match status" value="1"/>
</dbReference>